<proteinExistence type="predicted"/>
<reference evidence="1" key="1">
    <citation type="submission" date="2023-08" db="EMBL/GenBank/DDBJ databases">
        <title>Chromosome-level Genome Assembly of mud carp (Cirrhinus molitorella).</title>
        <authorList>
            <person name="Liu H."/>
        </authorList>
    </citation>
    <scope>NUCLEOTIDE SEQUENCE</scope>
    <source>
        <strain evidence="1">Prfri</strain>
        <tissue evidence="1">Muscle</tissue>
    </source>
</reference>
<evidence type="ECO:0000313" key="2">
    <source>
        <dbReference type="Proteomes" id="UP001187343"/>
    </source>
</evidence>
<name>A0AA88TR12_9TELE</name>
<organism evidence="1 2">
    <name type="scientific">Cirrhinus molitorella</name>
    <name type="common">mud carp</name>
    <dbReference type="NCBI Taxonomy" id="172907"/>
    <lineage>
        <taxon>Eukaryota</taxon>
        <taxon>Metazoa</taxon>
        <taxon>Chordata</taxon>
        <taxon>Craniata</taxon>
        <taxon>Vertebrata</taxon>
        <taxon>Euteleostomi</taxon>
        <taxon>Actinopterygii</taxon>
        <taxon>Neopterygii</taxon>
        <taxon>Teleostei</taxon>
        <taxon>Ostariophysi</taxon>
        <taxon>Cypriniformes</taxon>
        <taxon>Cyprinidae</taxon>
        <taxon>Labeoninae</taxon>
        <taxon>Labeonini</taxon>
        <taxon>Cirrhinus</taxon>
    </lineage>
</organism>
<sequence length="103" mass="11909">MMSLEDCEGEKHTNFLPDAASRDCMRCFTEVTRRRYTDSVLQIERTALTEDLSPSLRSTRHQCTDYQRGSATSTDTYPALMSAKALRKSSEIIRRSTGIRRWR</sequence>
<keyword evidence="2" id="KW-1185">Reference proteome</keyword>
<evidence type="ECO:0000313" key="1">
    <source>
        <dbReference type="EMBL" id="KAK2900665.1"/>
    </source>
</evidence>
<dbReference type="Proteomes" id="UP001187343">
    <property type="component" value="Unassembled WGS sequence"/>
</dbReference>
<gene>
    <name evidence="1" type="ORF">Q8A67_008780</name>
</gene>
<comment type="caution">
    <text evidence="1">The sequence shown here is derived from an EMBL/GenBank/DDBJ whole genome shotgun (WGS) entry which is preliminary data.</text>
</comment>
<protein>
    <submittedName>
        <fullName evidence="1">Uncharacterized protein</fullName>
    </submittedName>
</protein>
<dbReference type="EMBL" id="JAUYZG010000008">
    <property type="protein sequence ID" value="KAK2900665.1"/>
    <property type="molecule type" value="Genomic_DNA"/>
</dbReference>
<accession>A0AA88TR12</accession>
<dbReference type="AlphaFoldDB" id="A0AA88TR12"/>